<name>A0A6J6JID5_9ZZZZ</name>
<organism evidence="2">
    <name type="scientific">freshwater metagenome</name>
    <dbReference type="NCBI Taxonomy" id="449393"/>
    <lineage>
        <taxon>unclassified sequences</taxon>
        <taxon>metagenomes</taxon>
        <taxon>ecological metagenomes</taxon>
    </lineage>
</organism>
<dbReference type="CDD" id="cd04876">
    <property type="entry name" value="ACT_RelA-SpoT"/>
    <property type="match status" value="1"/>
</dbReference>
<dbReference type="EMBL" id="CAEZVC010000172">
    <property type="protein sequence ID" value="CAB4636912.1"/>
    <property type="molecule type" value="Genomic_DNA"/>
</dbReference>
<reference evidence="2" key="1">
    <citation type="submission" date="2020-05" db="EMBL/GenBank/DDBJ databases">
        <authorList>
            <person name="Chiriac C."/>
            <person name="Salcher M."/>
            <person name="Ghai R."/>
            <person name="Kavagutti S V."/>
        </authorList>
    </citation>
    <scope>NUCLEOTIDE SEQUENCE</scope>
</reference>
<dbReference type="AlphaFoldDB" id="A0A6J6JID5"/>
<proteinExistence type="predicted"/>
<evidence type="ECO:0000313" key="2">
    <source>
        <dbReference type="EMBL" id="CAB4636912.1"/>
    </source>
</evidence>
<dbReference type="Pfam" id="PF13291">
    <property type="entry name" value="ACT_4"/>
    <property type="match status" value="1"/>
</dbReference>
<feature type="domain" description="ACT" evidence="1">
    <location>
        <begin position="47"/>
        <end position="121"/>
    </location>
</feature>
<gene>
    <name evidence="2" type="ORF">UFOPK1906_01831</name>
</gene>
<dbReference type="Gene3D" id="3.30.70.260">
    <property type="match status" value="1"/>
</dbReference>
<dbReference type="InterPro" id="IPR045865">
    <property type="entry name" value="ACT-like_dom_sf"/>
</dbReference>
<accession>A0A6J6JID5</accession>
<dbReference type="PROSITE" id="PS51671">
    <property type="entry name" value="ACT"/>
    <property type="match status" value="1"/>
</dbReference>
<sequence>MGFVTRGRGVSVHRSDCANALSLTDGQSDRLIDVEWDTDISATFIASIEVKGLDRSRLLRDVSAALADHHVNIVSCNTITGSDRISSMRFDFELGDVSQLSPLMWSIKKIDGIYDAYRVLPGKGDSDSEDGRDPQD</sequence>
<dbReference type="InterPro" id="IPR002912">
    <property type="entry name" value="ACT_dom"/>
</dbReference>
<evidence type="ECO:0000259" key="1">
    <source>
        <dbReference type="PROSITE" id="PS51671"/>
    </source>
</evidence>
<dbReference type="SUPFAM" id="SSF55021">
    <property type="entry name" value="ACT-like"/>
    <property type="match status" value="1"/>
</dbReference>
<protein>
    <submittedName>
        <fullName evidence="2">Unannotated protein</fullName>
    </submittedName>
</protein>